<dbReference type="Proteomes" id="UP000475862">
    <property type="component" value="Unassembled WGS sequence"/>
</dbReference>
<proteinExistence type="predicted"/>
<evidence type="ECO:0000313" key="3">
    <source>
        <dbReference type="Proteomes" id="UP000475862"/>
    </source>
</evidence>
<sequence length="236" mass="26266">MIKLSLAVYPVPDLGKSTPGANKNAIIKNNKNVDSSSSVLEGIYTIRIPGFLFMDLCVHLKENLSIIDFPKIASTLYKVQNSETAEQVSASALQTHLRSEEASGSTMILFILCTKFLLEGASDSITKYSIVATQALLPFTLSSKYLLPFVLNQPFFDLIRIGLPDINKKLQYLLSPLQQYYINILLPKSVAICIIGYCLICLQWFTIGLLACIEFLAGIKISIYIIYHITLEAYNL</sequence>
<reference evidence="2 3" key="1">
    <citation type="submission" date="2019-08" db="EMBL/GenBank/DDBJ databases">
        <title>The genome of the soybean aphid Biotype 1, its phylome, world population structure and adaptation to the North American continent.</title>
        <authorList>
            <person name="Giordano R."/>
            <person name="Donthu R.K."/>
            <person name="Hernandez A.G."/>
            <person name="Wright C.L."/>
            <person name="Zimin A.V."/>
        </authorList>
    </citation>
    <scope>NUCLEOTIDE SEQUENCE [LARGE SCALE GENOMIC DNA]</scope>
    <source>
        <tissue evidence="2">Whole aphids</tissue>
    </source>
</reference>
<dbReference type="EMBL" id="VYZN01000064">
    <property type="protein sequence ID" value="KAE9525034.1"/>
    <property type="molecule type" value="Genomic_DNA"/>
</dbReference>
<feature type="transmembrane region" description="Helical" evidence="1">
    <location>
        <begin position="180"/>
        <end position="200"/>
    </location>
</feature>
<evidence type="ECO:0000256" key="1">
    <source>
        <dbReference type="SAM" id="Phobius"/>
    </source>
</evidence>
<evidence type="ECO:0000313" key="2">
    <source>
        <dbReference type="EMBL" id="KAE9525034.1"/>
    </source>
</evidence>
<organism evidence="2 3">
    <name type="scientific">Aphis glycines</name>
    <name type="common">Soybean aphid</name>
    <dbReference type="NCBI Taxonomy" id="307491"/>
    <lineage>
        <taxon>Eukaryota</taxon>
        <taxon>Metazoa</taxon>
        <taxon>Ecdysozoa</taxon>
        <taxon>Arthropoda</taxon>
        <taxon>Hexapoda</taxon>
        <taxon>Insecta</taxon>
        <taxon>Pterygota</taxon>
        <taxon>Neoptera</taxon>
        <taxon>Paraneoptera</taxon>
        <taxon>Hemiptera</taxon>
        <taxon>Sternorrhyncha</taxon>
        <taxon>Aphidomorpha</taxon>
        <taxon>Aphidoidea</taxon>
        <taxon>Aphididae</taxon>
        <taxon>Aphidini</taxon>
        <taxon>Aphis</taxon>
        <taxon>Aphis</taxon>
    </lineage>
</organism>
<comment type="caution">
    <text evidence="2">The sequence shown here is derived from an EMBL/GenBank/DDBJ whole genome shotgun (WGS) entry which is preliminary data.</text>
</comment>
<keyword evidence="3" id="KW-1185">Reference proteome</keyword>
<name>A0A6G0T4B5_APHGL</name>
<keyword evidence="1" id="KW-0812">Transmembrane</keyword>
<keyword evidence="1" id="KW-1133">Transmembrane helix</keyword>
<keyword evidence="1" id="KW-0472">Membrane</keyword>
<accession>A0A6G0T4B5</accession>
<protein>
    <submittedName>
        <fullName evidence="2">Uncharacterized protein</fullName>
    </submittedName>
</protein>
<gene>
    <name evidence="2" type="ORF">AGLY_014448</name>
</gene>
<feature type="transmembrane region" description="Helical" evidence="1">
    <location>
        <begin position="207"/>
        <end position="227"/>
    </location>
</feature>
<dbReference type="AlphaFoldDB" id="A0A6G0T4B5"/>